<organism evidence="2 3">
    <name type="scientific">Thelohanellus kitauei</name>
    <name type="common">Myxosporean</name>
    <dbReference type="NCBI Taxonomy" id="669202"/>
    <lineage>
        <taxon>Eukaryota</taxon>
        <taxon>Metazoa</taxon>
        <taxon>Cnidaria</taxon>
        <taxon>Myxozoa</taxon>
        <taxon>Myxosporea</taxon>
        <taxon>Bivalvulida</taxon>
        <taxon>Platysporina</taxon>
        <taxon>Myxobolidae</taxon>
        <taxon>Thelohanellus</taxon>
    </lineage>
</organism>
<sequence>MQMQSKTRGCEENNCFVHLIIPCEINVTSAYPKEWISIFEGRYYFGDTIQRSYLVSFNGGKEWKIVPYSDFNVLVLNHGGVIFGINKVSNEIIYSLDEGQTFYHTNIYQDKETILAMLQNGIFQKEYVTILSSTEDKKSWVFTHINFSNILSDFNFNIDRKCDDKDYSTWFIPRYNGICYQGRETTYMKKNIGSLCVDERINDTVISTKNCPCSFEDFHCYAKLKSDSCEIQPIDFENTSEYADFCISDGM</sequence>
<dbReference type="PANTHER" id="PTHR12106:SF27">
    <property type="entry name" value="SORTILIN-RELATED RECEPTOR"/>
    <property type="match status" value="1"/>
</dbReference>
<dbReference type="GO" id="GO:0016020">
    <property type="term" value="C:membrane"/>
    <property type="evidence" value="ECO:0007669"/>
    <property type="project" value="TreeGrafter"/>
</dbReference>
<gene>
    <name evidence="2" type="ORF">RF11_10524</name>
</gene>
<dbReference type="GO" id="GO:0006892">
    <property type="term" value="P:post-Golgi vesicle-mediated transport"/>
    <property type="evidence" value="ECO:0007669"/>
    <property type="project" value="TreeGrafter"/>
</dbReference>
<evidence type="ECO:0000313" key="2">
    <source>
        <dbReference type="EMBL" id="KII60660.1"/>
    </source>
</evidence>
<keyword evidence="2" id="KW-0675">Receptor</keyword>
<reference evidence="2 3" key="1">
    <citation type="journal article" date="2014" name="Genome Biol. Evol.">
        <title>The genome of the myxosporean Thelohanellus kitauei shows adaptations to nutrient acquisition within its fish host.</title>
        <authorList>
            <person name="Yang Y."/>
            <person name="Xiong J."/>
            <person name="Zhou Z."/>
            <person name="Huo F."/>
            <person name="Miao W."/>
            <person name="Ran C."/>
            <person name="Liu Y."/>
            <person name="Zhang J."/>
            <person name="Feng J."/>
            <person name="Wang M."/>
            <person name="Wang M."/>
            <person name="Wang L."/>
            <person name="Yao B."/>
        </authorList>
    </citation>
    <scope>NUCLEOTIDE SEQUENCE [LARGE SCALE GENOMIC DNA]</scope>
    <source>
        <strain evidence="2">Wuqing</strain>
    </source>
</reference>
<dbReference type="GO" id="GO:0005794">
    <property type="term" value="C:Golgi apparatus"/>
    <property type="evidence" value="ECO:0007669"/>
    <property type="project" value="TreeGrafter"/>
</dbReference>
<dbReference type="InterPro" id="IPR050310">
    <property type="entry name" value="VPS10-sortilin"/>
</dbReference>
<dbReference type="AlphaFoldDB" id="A0A0C2M0Y2"/>
<dbReference type="Proteomes" id="UP000031668">
    <property type="component" value="Unassembled WGS sequence"/>
</dbReference>
<name>A0A0C2M0Y2_THEKT</name>
<feature type="domain" description="Sortilin C-terminal" evidence="1">
    <location>
        <begin position="128"/>
        <end position="233"/>
    </location>
</feature>
<dbReference type="Pfam" id="PF15901">
    <property type="entry name" value="Sortilin_C"/>
    <property type="match status" value="1"/>
</dbReference>
<comment type="caution">
    <text evidence="2">The sequence shown here is derived from an EMBL/GenBank/DDBJ whole genome shotgun (WGS) entry which is preliminary data.</text>
</comment>
<dbReference type="InterPro" id="IPR031777">
    <property type="entry name" value="Sortilin_C"/>
</dbReference>
<proteinExistence type="predicted"/>
<accession>A0A0C2M0Y2</accession>
<dbReference type="OrthoDB" id="5956263at2759"/>
<dbReference type="EMBL" id="JWZT01005525">
    <property type="protein sequence ID" value="KII60660.1"/>
    <property type="molecule type" value="Genomic_DNA"/>
</dbReference>
<keyword evidence="3" id="KW-1185">Reference proteome</keyword>
<evidence type="ECO:0000259" key="1">
    <source>
        <dbReference type="Pfam" id="PF15901"/>
    </source>
</evidence>
<protein>
    <submittedName>
        <fullName evidence="2">VPS10 domain-containing receptor SorCS2</fullName>
    </submittedName>
</protein>
<dbReference type="PANTHER" id="PTHR12106">
    <property type="entry name" value="SORTILIN RELATED"/>
    <property type="match status" value="1"/>
</dbReference>
<evidence type="ECO:0000313" key="3">
    <source>
        <dbReference type="Proteomes" id="UP000031668"/>
    </source>
</evidence>